<dbReference type="AlphaFoldDB" id="A0A8S2T8H5"/>
<proteinExistence type="predicted"/>
<dbReference type="EMBL" id="CAJNOK010031864">
    <property type="protein sequence ID" value="CAF1477319.1"/>
    <property type="molecule type" value="Genomic_DNA"/>
</dbReference>
<name>A0A8S2T8H5_9BILA</name>
<sequence length="127" mass="14359">GCVNTWIQTDIRKIEAELIKTRMLTQSSLSEKFVDFMRETLKTNDALISQQTKLYEFGCTNKELSAIFMSKAEKVNVLTAKELIDIGVAKVKDLNLESSTEMQFLQAKLQHVFGITDDATTLAIENH</sequence>
<dbReference type="Proteomes" id="UP000677228">
    <property type="component" value="Unassembled WGS sequence"/>
</dbReference>
<reference evidence="2" key="1">
    <citation type="submission" date="2021-02" db="EMBL/GenBank/DDBJ databases">
        <authorList>
            <person name="Nowell W R."/>
        </authorList>
    </citation>
    <scope>NUCLEOTIDE SEQUENCE</scope>
</reference>
<feature type="non-terminal residue" evidence="2">
    <location>
        <position position="1"/>
    </location>
</feature>
<organism evidence="2 3">
    <name type="scientific">Didymodactylos carnosus</name>
    <dbReference type="NCBI Taxonomy" id="1234261"/>
    <lineage>
        <taxon>Eukaryota</taxon>
        <taxon>Metazoa</taxon>
        <taxon>Spiralia</taxon>
        <taxon>Gnathifera</taxon>
        <taxon>Rotifera</taxon>
        <taxon>Eurotatoria</taxon>
        <taxon>Bdelloidea</taxon>
        <taxon>Philodinida</taxon>
        <taxon>Philodinidae</taxon>
        <taxon>Didymodactylos</taxon>
    </lineage>
</organism>
<evidence type="ECO:0000313" key="1">
    <source>
        <dbReference type="EMBL" id="CAF1477319.1"/>
    </source>
</evidence>
<comment type="caution">
    <text evidence="2">The sequence shown here is derived from an EMBL/GenBank/DDBJ whole genome shotgun (WGS) entry which is preliminary data.</text>
</comment>
<gene>
    <name evidence="1" type="ORF">OVA965_LOCUS35913</name>
    <name evidence="2" type="ORF">TMI583_LOCUS36897</name>
</gene>
<accession>A0A8S2T8H5</accession>
<evidence type="ECO:0000313" key="2">
    <source>
        <dbReference type="EMBL" id="CAF4268289.1"/>
    </source>
</evidence>
<evidence type="ECO:0000313" key="3">
    <source>
        <dbReference type="Proteomes" id="UP000682733"/>
    </source>
</evidence>
<protein>
    <submittedName>
        <fullName evidence="2">Uncharacterized protein</fullName>
    </submittedName>
</protein>
<dbReference type="EMBL" id="CAJOBA010053774">
    <property type="protein sequence ID" value="CAF4268289.1"/>
    <property type="molecule type" value="Genomic_DNA"/>
</dbReference>
<dbReference type="Proteomes" id="UP000682733">
    <property type="component" value="Unassembled WGS sequence"/>
</dbReference>